<dbReference type="EMBL" id="CP069039">
    <property type="protein sequence ID" value="QRD04758.1"/>
    <property type="molecule type" value="Genomic_DNA"/>
</dbReference>
<organism evidence="1 2">
    <name type="scientific">Phaeosphaeria nodorum (strain SN15 / ATCC MYA-4574 / FGSC 10173)</name>
    <name type="common">Glume blotch fungus</name>
    <name type="synonym">Parastagonospora nodorum</name>
    <dbReference type="NCBI Taxonomy" id="321614"/>
    <lineage>
        <taxon>Eukaryota</taxon>
        <taxon>Fungi</taxon>
        <taxon>Dikarya</taxon>
        <taxon>Ascomycota</taxon>
        <taxon>Pezizomycotina</taxon>
        <taxon>Dothideomycetes</taxon>
        <taxon>Pleosporomycetidae</taxon>
        <taxon>Pleosporales</taxon>
        <taxon>Pleosporineae</taxon>
        <taxon>Phaeosphaeriaceae</taxon>
        <taxon>Parastagonospora</taxon>
    </lineage>
</organism>
<sequence length="218" mass="23556">MDKFHNSFQTTIPFKQPLLSSSSHTLTWCELDCRFYLLFVTRNIPRTTTGNMKSFAFLCLISVALAAPSPLSWRIKAAAPAAPAAPKVNCTEVQAKLEKGIKANLDIQAQELQGVHALQLQGGLAEFETTQQSVLSIQQKGITIRAENQKLAAEIKSPAADGLAIVAGAQTKEMMQVMSLKGTAADEATLKLLVQEVQDGTKQNQKNLAAATNQTCTK</sequence>
<evidence type="ECO:0000313" key="2">
    <source>
        <dbReference type="Proteomes" id="UP000663193"/>
    </source>
</evidence>
<keyword evidence="2" id="KW-1185">Reference proteome</keyword>
<gene>
    <name evidence="1" type="ORF">JI435_106940</name>
</gene>
<dbReference type="OrthoDB" id="3638982at2759"/>
<reference evidence="2" key="1">
    <citation type="journal article" date="2021" name="BMC Genomics">
        <title>Chromosome-level genome assembly and manually-curated proteome of model necrotroph Parastagonospora nodorum Sn15 reveals a genome-wide trove of candidate effector homologs, and redundancy of virulence-related functions within an accessory chromosome.</title>
        <authorList>
            <person name="Bertazzoni S."/>
            <person name="Jones D.A.B."/>
            <person name="Phan H.T."/>
            <person name="Tan K.-C."/>
            <person name="Hane J.K."/>
        </authorList>
    </citation>
    <scope>NUCLEOTIDE SEQUENCE [LARGE SCALE GENOMIC DNA]</scope>
    <source>
        <strain evidence="2">SN15 / ATCC MYA-4574 / FGSC 10173)</strain>
    </source>
</reference>
<dbReference type="AlphaFoldDB" id="A0A7U2I8I7"/>
<name>A0A7U2I8I7_PHANO</name>
<protein>
    <submittedName>
        <fullName evidence="1">Uncharacterized protein</fullName>
    </submittedName>
</protein>
<dbReference type="KEGG" id="pno:SNOG_10694"/>
<dbReference type="VEuPathDB" id="FungiDB:JI435_106940"/>
<dbReference type="RefSeq" id="XP_001800955.1">
    <property type="nucleotide sequence ID" value="XM_001800903.1"/>
</dbReference>
<dbReference type="Proteomes" id="UP000663193">
    <property type="component" value="Chromosome 17"/>
</dbReference>
<accession>A0A7U2I8I7</accession>
<evidence type="ECO:0000313" key="1">
    <source>
        <dbReference type="EMBL" id="QRD04758.1"/>
    </source>
</evidence>
<proteinExistence type="predicted"/>